<evidence type="ECO:0000313" key="3">
    <source>
        <dbReference type="Proteomes" id="UP001642409"/>
    </source>
</evidence>
<protein>
    <submittedName>
        <fullName evidence="2">Hypothetical_protein</fullName>
    </submittedName>
</protein>
<organism evidence="1">
    <name type="scientific">Hexamita inflata</name>
    <dbReference type="NCBI Taxonomy" id="28002"/>
    <lineage>
        <taxon>Eukaryota</taxon>
        <taxon>Metamonada</taxon>
        <taxon>Diplomonadida</taxon>
        <taxon>Hexamitidae</taxon>
        <taxon>Hexamitinae</taxon>
        <taxon>Hexamita</taxon>
    </lineage>
</organism>
<comment type="caution">
    <text evidence="1">The sequence shown here is derived from an EMBL/GenBank/DDBJ whole genome shotgun (WGS) entry which is preliminary data.</text>
</comment>
<reference evidence="2 3" key="2">
    <citation type="submission" date="2024-07" db="EMBL/GenBank/DDBJ databases">
        <authorList>
            <person name="Akdeniz Z."/>
        </authorList>
    </citation>
    <scope>NUCLEOTIDE SEQUENCE [LARGE SCALE GENOMIC DNA]</scope>
</reference>
<dbReference type="EMBL" id="CAXDID020000003">
    <property type="protein sequence ID" value="CAL5971814.1"/>
    <property type="molecule type" value="Genomic_DNA"/>
</dbReference>
<name>A0AA86NUX7_9EUKA</name>
<dbReference type="AlphaFoldDB" id="A0AA86NUX7"/>
<gene>
    <name evidence="1" type="ORF">HINF_LOCUS14682</name>
    <name evidence="2" type="ORF">HINF_LOCUS1593</name>
</gene>
<dbReference type="EMBL" id="CATOUU010000380">
    <property type="protein sequence ID" value="CAI9927037.1"/>
    <property type="molecule type" value="Genomic_DNA"/>
</dbReference>
<proteinExistence type="predicted"/>
<dbReference type="Proteomes" id="UP001642409">
    <property type="component" value="Unassembled WGS sequence"/>
</dbReference>
<sequence length="153" mass="17722">MLFSYSVNTFKFSYGIVRRSVVFVQNKYNLCNLGECYNPDLSCRLLESSDNSTKFGKAKVQEVNLFPNQHRCVKLERDQSAEISPILLSYKQSLFIFLSLEILEILDIELSMKLKPAIVSDLIGFLSFQSFFTIKSTINRRLNIFHFEARSIL</sequence>
<accession>A0AA86NUX7</accession>
<reference evidence="1" key="1">
    <citation type="submission" date="2023-06" db="EMBL/GenBank/DDBJ databases">
        <authorList>
            <person name="Kurt Z."/>
        </authorList>
    </citation>
    <scope>NUCLEOTIDE SEQUENCE</scope>
</reference>
<evidence type="ECO:0000313" key="2">
    <source>
        <dbReference type="EMBL" id="CAL5971814.1"/>
    </source>
</evidence>
<keyword evidence="3" id="KW-1185">Reference proteome</keyword>
<evidence type="ECO:0000313" key="1">
    <source>
        <dbReference type="EMBL" id="CAI9927037.1"/>
    </source>
</evidence>